<dbReference type="SUPFAM" id="SSF81296">
    <property type="entry name" value="E set domains"/>
    <property type="match status" value="1"/>
</dbReference>
<evidence type="ECO:0000313" key="3">
    <source>
        <dbReference type="EMBL" id="AGY57520.1"/>
    </source>
</evidence>
<keyword evidence="4" id="KW-1185">Reference proteome</keyword>
<dbReference type="InterPro" id="IPR002909">
    <property type="entry name" value="IPT_dom"/>
</dbReference>
<dbReference type="EMBL" id="CP003587">
    <property type="protein sequence ID" value="AGY57520.1"/>
    <property type="molecule type" value="Genomic_DNA"/>
</dbReference>
<dbReference type="Gene3D" id="2.60.40.10">
    <property type="entry name" value="Immunoglobulins"/>
    <property type="match status" value="1"/>
</dbReference>
<organism evidence="3 4">
    <name type="scientific">Gloeobacter kilaueensis (strain ATCC BAA-2537 / CCAP 1431/1 / ULC 316 / JS1)</name>
    <dbReference type="NCBI Taxonomy" id="1183438"/>
    <lineage>
        <taxon>Bacteria</taxon>
        <taxon>Bacillati</taxon>
        <taxon>Cyanobacteriota</taxon>
        <taxon>Cyanophyceae</taxon>
        <taxon>Gloeobacterales</taxon>
        <taxon>Gloeobacteraceae</taxon>
        <taxon>Gloeobacter</taxon>
    </lineage>
</organism>
<feature type="chain" id="PRO_5004663753" description="IPT/TIG domain-containing protein" evidence="1">
    <location>
        <begin position="20"/>
        <end position="120"/>
    </location>
</feature>
<dbReference type="InterPro" id="IPR014756">
    <property type="entry name" value="Ig_E-set"/>
</dbReference>
<reference evidence="3 4" key="1">
    <citation type="journal article" date="2013" name="PLoS ONE">
        <title>Cultivation and Complete Genome Sequencing of Gloeobacter kilaueensis sp. nov., from a Lava Cave in Kilauea Caldera, Hawai'i.</title>
        <authorList>
            <person name="Saw J.H."/>
            <person name="Schatz M."/>
            <person name="Brown M.V."/>
            <person name="Kunkel D.D."/>
            <person name="Foster J.S."/>
            <person name="Shick H."/>
            <person name="Christensen S."/>
            <person name="Hou S."/>
            <person name="Wan X."/>
            <person name="Donachie S.P."/>
        </authorList>
    </citation>
    <scope>NUCLEOTIDE SEQUENCE [LARGE SCALE GENOMIC DNA]</scope>
    <source>
        <strain evidence="4">JS</strain>
    </source>
</reference>
<protein>
    <recommendedName>
        <fullName evidence="2">IPT/TIG domain-containing protein</fullName>
    </recommendedName>
</protein>
<feature type="domain" description="IPT/TIG" evidence="2">
    <location>
        <begin position="23"/>
        <end position="99"/>
    </location>
</feature>
<accession>U5QIM3</accession>
<evidence type="ECO:0000313" key="4">
    <source>
        <dbReference type="Proteomes" id="UP000017396"/>
    </source>
</evidence>
<dbReference type="AlphaFoldDB" id="U5QIM3"/>
<evidence type="ECO:0000259" key="2">
    <source>
        <dbReference type="Pfam" id="PF01833"/>
    </source>
</evidence>
<proteinExistence type="predicted"/>
<dbReference type="Pfam" id="PF01833">
    <property type="entry name" value="TIG"/>
    <property type="match status" value="1"/>
</dbReference>
<name>U5QIM3_GLOK1</name>
<evidence type="ECO:0000256" key="1">
    <source>
        <dbReference type="SAM" id="SignalP"/>
    </source>
</evidence>
<gene>
    <name evidence="3" type="ORF">GKIL_1274</name>
</gene>
<dbReference type="InterPro" id="IPR013783">
    <property type="entry name" value="Ig-like_fold"/>
</dbReference>
<keyword evidence="1" id="KW-0732">Signal</keyword>
<dbReference type="HOGENOM" id="CLU_2046337_0_0_3"/>
<sequence>MTMAVTGVAAIITSGNAFAYSVTSCTPPPPEIPLNPGATITVAGSGLSQTAQVVFNAPFPVGGGLAPFQIVNDSKLIITVPQLSGGAYRIFLSNNKPFGQGYATAQCEGYYQVASPPPGP</sequence>
<dbReference type="KEGG" id="glj:GKIL_1274"/>
<dbReference type="Proteomes" id="UP000017396">
    <property type="component" value="Chromosome"/>
</dbReference>
<feature type="signal peptide" evidence="1">
    <location>
        <begin position="1"/>
        <end position="19"/>
    </location>
</feature>